<evidence type="ECO:0000256" key="7">
    <source>
        <dbReference type="ARBA" id="ARBA00047943"/>
    </source>
</evidence>
<dbReference type="SUPFAM" id="SSF53335">
    <property type="entry name" value="S-adenosyl-L-methionine-dependent methyltransferases"/>
    <property type="match status" value="1"/>
</dbReference>
<comment type="similarity">
    <text evidence="3">Belongs to the methyltransferase superfamily. Arsenite methyltransferase family.</text>
</comment>
<dbReference type="InterPro" id="IPR001763">
    <property type="entry name" value="Rhodanese-like_dom"/>
</dbReference>
<dbReference type="InterPro" id="IPR026669">
    <property type="entry name" value="Arsenite_MeTrfase-like"/>
</dbReference>
<comment type="catalytic activity">
    <reaction evidence="6">
        <text>arsenic triglutathione + [thioredoxin]-dithiol + S-adenosyl-L-methionine + 2 H2O = methylarsonous acid + [thioredoxin]-disulfide + 3 glutathione + S-adenosyl-L-homocysteine + H(+)</text>
        <dbReference type="Rhea" id="RHEA:69460"/>
        <dbReference type="Rhea" id="RHEA-COMP:10698"/>
        <dbReference type="Rhea" id="RHEA-COMP:10700"/>
        <dbReference type="ChEBI" id="CHEBI:15377"/>
        <dbReference type="ChEBI" id="CHEBI:15378"/>
        <dbReference type="ChEBI" id="CHEBI:17826"/>
        <dbReference type="ChEBI" id="CHEBI:29950"/>
        <dbReference type="ChEBI" id="CHEBI:50058"/>
        <dbReference type="ChEBI" id="CHEBI:57856"/>
        <dbReference type="ChEBI" id="CHEBI:57925"/>
        <dbReference type="ChEBI" id="CHEBI:59789"/>
        <dbReference type="ChEBI" id="CHEBI:183640"/>
        <dbReference type="EC" id="2.1.1.137"/>
    </reaction>
</comment>
<evidence type="ECO:0000256" key="4">
    <source>
        <dbReference type="ARBA" id="ARBA00034521"/>
    </source>
</evidence>
<keyword evidence="1 10" id="KW-0808">Transferase</keyword>
<dbReference type="EMBL" id="KV448277">
    <property type="protein sequence ID" value="OAX38779.1"/>
    <property type="molecule type" value="Genomic_DNA"/>
</dbReference>
<dbReference type="CDD" id="cd02440">
    <property type="entry name" value="AdoMet_MTases"/>
    <property type="match status" value="1"/>
</dbReference>
<keyword evidence="10" id="KW-0489">Methyltransferase</keyword>
<protein>
    <recommendedName>
        <fullName evidence="5">Arsenite methyltransferase</fullName>
        <ecNumber evidence="4">2.1.1.137</ecNumber>
    </recommendedName>
</protein>
<evidence type="ECO:0000256" key="3">
    <source>
        <dbReference type="ARBA" id="ARBA00034487"/>
    </source>
</evidence>
<organism evidence="10 11">
    <name type="scientific">Rhizopogon vinicolor AM-OR11-026</name>
    <dbReference type="NCBI Taxonomy" id="1314800"/>
    <lineage>
        <taxon>Eukaryota</taxon>
        <taxon>Fungi</taxon>
        <taxon>Dikarya</taxon>
        <taxon>Basidiomycota</taxon>
        <taxon>Agaricomycotina</taxon>
        <taxon>Agaricomycetes</taxon>
        <taxon>Agaricomycetidae</taxon>
        <taxon>Boletales</taxon>
        <taxon>Suillineae</taxon>
        <taxon>Rhizopogonaceae</taxon>
        <taxon>Rhizopogon</taxon>
    </lineage>
</organism>
<dbReference type="Pfam" id="PF00581">
    <property type="entry name" value="Rhodanese"/>
    <property type="match status" value="1"/>
</dbReference>
<dbReference type="PANTHER" id="PTHR43675">
    <property type="entry name" value="ARSENITE METHYLTRANSFERASE"/>
    <property type="match status" value="1"/>
</dbReference>
<dbReference type="PANTHER" id="PTHR43675:SF8">
    <property type="entry name" value="ARSENITE METHYLTRANSFERASE"/>
    <property type="match status" value="1"/>
</dbReference>
<dbReference type="SUPFAM" id="SSF52821">
    <property type="entry name" value="Rhodanese/Cell cycle control phosphatase"/>
    <property type="match status" value="1"/>
</dbReference>
<dbReference type="STRING" id="1314800.A0A1B7N1N6"/>
<keyword evidence="2" id="KW-0949">S-adenosyl-L-methionine</keyword>
<reference evidence="10 11" key="1">
    <citation type="submission" date="2016-06" db="EMBL/GenBank/DDBJ databases">
        <title>Comparative genomics of the ectomycorrhizal sister species Rhizopogon vinicolor and Rhizopogon vesiculosus (Basidiomycota: Boletales) reveals a divergence of the mating type B locus.</title>
        <authorList>
            <consortium name="DOE Joint Genome Institute"/>
            <person name="Mujic A.B."/>
            <person name="Kuo A."/>
            <person name="Tritt A."/>
            <person name="Lipzen A."/>
            <person name="Chen C."/>
            <person name="Johnson J."/>
            <person name="Sharma A."/>
            <person name="Barry K."/>
            <person name="Grigoriev I.V."/>
            <person name="Spatafora J.W."/>
        </authorList>
    </citation>
    <scope>NUCLEOTIDE SEQUENCE [LARGE SCALE GENOMIC DNA]</scope>
    <source>
        <strain evidence="10 11">AM-OR11-026</strain>
    </source>
</reference>
<keyword evidence="11" id="KW-1185">Reference proteome</keyword>
<sequence length="480" mass="52483">MRCPQRLVMDDDLILLIVRTPLGSLPFTYKVDRVYLKPSYIIMSARTVPTTDDEVVSAVRDAYSFIAREGAHPEYAETVAEAFGYTAEQLKSIPTESHMGLSCGNPVAIASIKEGETVLDLGSGGGIDVFLAAHKVGPKGQVIGLDMSTDMITLARKNAFKQGYKPPQVIFIQTQLTQPLPVETASVDCILSNCVINLLPEAGKAALLKETYRVLKPGGRIVIDDIIGRKPFPDAIRSDLAAYIGCVSGALELEQYRALMKDAGFTDALFVETGGDLDIYKTTGSTSTGCCAQQPSSSTACSAPSVTPLPRTDIGSLNEWAASYQIFAKKISSDTVATDKSPEAVKRWWDAYPKDKLTSDELASLLRNPDRSDYALIDVRHEDHARGHVRGSVQWRGDTFSGQLAKFYDQYSETKQVIFYCGSSNGRGPRCAAWYQDYLNGIGNTESKAYVLEDGFRGWKYPDLVNTVDPGTSNRLNMCI</sequence>
<dbReference type="InterPro" id="IPR029063">
    <property type="entry name" value="SAM-dependent_MTases_sf"/>
</dbReference>
<dbReference type="InterPro" id="IPR025714">
    <property type="entry name" value="Methyltranfer_dom"/>
</dbReference>
<dbReference type="Proteomes" id="UP000092154">
    <property type="component" value="Unassembled WGS sequence"/>
</dbReference>
<comment type="catalytic activity">
    <reaction evidence="7">
        <text>arsenic triglutathione + 2 [thioredoxin]-dithiol + 2 S-adenosyl-L-methionine + H2O = dimethylarsinous acid + 2 [thioredoxin]-disulfide + 3 glutathione + 2 S-adenosyl-L-homocysteine + 2 H(+)</text>
        <dbReference type="Rhea" id="RHEA:69464"/>
        <dbReference type="Rhea" id="RHEA-COMP:10698"/>
        <dbReference type="Rhea" id="RHEA-COMP:10700"/>
        <dbReference type="ChEBI" id="CHEBI:15377"/>
        <dbReference type="ChEBI" id="CHEBI:15378"/>
        <dbReference type="ChEBI" id="CHEBI:23808"/>
        <dbReference type="ChEBI" id="CHEBI:29950"/>
        <dbReference type="ChEBI" id="CHEBI:50058"/>
        <dbReference type="ChEBI" id="CHEBI:57856"/>
        <dbReference type="ChEBI" id="CHEBI:57925"/>
        <dbReference type="ChEBI" id="CHEBI:59789"/>
        <dbReference type="ChEBI" id="CHEBI:183640"/>
        <dbReference type="EC" id="2.1.1.137"/>
    </reaction>
</comment>
<name>A0A1B7N1N6_9AGAM</name>
<dbReference type="InterPro" id="IPR036873">
    <property type="entry name" value="Rhodanese-like_dom_sf"/>
</dbReference>
<dbReference type="Gene3D" id="3.40.250.10">
    <property type="entry name" value="Rhodanese-like domain"/>
    <property type="match status" value="1"/>
</dbReference>
<feature type="domain" description="Rhodanese" evidence="9">
    <location>
        <begin position="370"/>
        <end position="466"/>
    </location>
</feature>
<evidence type="ECO:0000313" key="10">
    <source>
        <dbReference type="EMBL" id="OAX38779.1"/>
    </source>
</evidence>
<evidence type="ECO:0000256" key="8">
    <source>
        <dbReference type="ARBA" id="ARBA00048428"/>
    </source>
</evidence>
<dbReference type="EC" id="2.1.1.137" evidence="4"/>
<evidence type="ECO:0000256" key="6">
    <source>
        <dbReference type="ARBA" id="ARBA00047941"/>
    </source>
</evidence>
<dbReference type="Pfam" id="PF13847">
    <property type="entry name" value="Methyltransf_31"/>
    <property type="match status" value="1"/>
</dbReference>
<proteinExistence type="inferred from homology"/>
<evidence type="ECO:0000313" key="11">
    <source>
        <dbReference type="Proteomes" id="UP000092154"/>
    </source>
</evidence>
<gene>
    <name evidence="10" type="ORF">K503DRAFT_740632</name>
</gene>
<dbReference type="AlphaFoldDB" id="A0A1B7N1N6"/>
<dbReference type="PROSITE" id="PS50206">
    <property type="entry name" value="RHODANESE_3"/>
    <property type="match status" value="1"/>
</dbReference>
<comment type="catalytic activity">
    <reaction evidence="8">
        <text>arsenic triglutathione + 3 [thioredoxin]-dithiol + 3 S-adenosyl-L-methionine = trimethylarsine + 3 [thioredoxin]-disulfide + 3 glutathione + 3 S-adenosyl-L-homocysteine + 3 H(+)</text>
        <dbReference type="Rhea" id="RHEA:69432"/>
        <dbReference type="Rhea" id="RHEA-COMP:10698"/>
        <dbReference type="Rhea" id="RHEA-COMP:10700"/>
        <dbReference type="ChEBI" id="CHEBI:15378"/>
        <dbReference type="ChEBI" id="CHEBI:27130"/>
        <dbReference type="ChEBI" id="CHEBI:29950"/>
        <dbReference type="ChEBI" id="CHEBI:50058"/>
        <dbReference type="ChEBI" id="CHEBI:57856"/>
        <dbReference type="ChEBI" id="CHEBI:57925"/>
        <dbReference type="ChEBI" id="CHEBI:59789"/>
        <dbReference type="ChEBI" id="CHEBI:183640"/>
        <dbReference type="EC" id="2.1.1.137"/>
    </reaction>
</comment>
<evidence type="ECO:0000256" key="5">
    <source>
        <dbReference type="ARBA" id="ARBA00034545"/>
    </source>
</evidence>
<dbReference type="GO" id="GO:0032259">
    <property type="term" value="P:methylation"/>
    <property type="evidence" value="ECO:0007669"/>
    <property type="project" value="UniProtKB-KW"/>
</dbReference>
<dbReference type="GO" id="GO:0030791">
    <property type="term" value="F:arsenite methyltransferase activity"/>
    <property type="evidence" value="ECO:0007669"/>
    <property type="project" value="UniProtKB-EC"/>
</dbReference>
<evidence type="ECO:0000256" key="1">
    <source>
        <dbReference type="ARBA" id="ARBA00022679"/>
    </source>
</evidence>
<dbReference type="InParanoid" id="A0A1B7N1N6"/>
<evidence type="ECO:0000256" key="2">
    <source>
        <dbReference type="ARBA" id="ARBA00022691"/>
    </source>
</evidence>
<dbReference type="Gene3D" id="3.40.50.150">
    <property type="entry name" value="Vaccinia Virus protein VP39"/>
    <property type="match status" value="1"/>
</dbReference>
<accession>A0A1B7N1N6</accession>
<evidence type="ECO:0000259" key="9">
    <source>
        <dbReference type="PROSITE" id="PS50206"/>
    </source>
</evidence>
<dbReference type="OrthoDB" id="8300214at2759"/>
<dbReference type="SMART" id="SM00450">
    <property type="entry name" value="RHOD"/>
    <property type="match status" value="1"/>
</dbReference>